<comment type="caution">
    <text evidence="2">The sequence shown here is derived from an EMBL/GenBank/DDBJ whole genome shotgun (WGS) entry which is preliminary data.</text>
</comment>
<keyword evidence="1" id="KW-1133">Transmembrane helix</keyword>
<reference evidence="2 3" key="1">
    <citation type="submission" date="2021-06" db="EMBL/GenBank/DDBJ databases">
        <authorList>
            <person name="Kallberg Y."/>
            <person name="Tangrot J."/>
            <person name="Rosling A."/>
        </authorList>
    </citation>
    <scope>NUCLEOTIDE SEQUENCE [LARGE SCALE GENOMIC DNA]</scope>
    <source>
        <strain evidence="2 3">120-4 pot B 10/14</strain>
    </source>
</reference>
<evidence type="ECO:0000313" key="2">
    <source>
        <dbReference type="EMBL" id="CAG8833527.1"/>
    </source>
</evidence>
<protein>
    <submittedName>
        <fullName evidence="2">21573_t:CDS:1</fullName>
    </submittedName>
</protein>
<gene>
    <name evidence="2" type="ORF">GMARGA_LOCUS31602</name>
</gene>
<evidence type="ECO:0000313" key="3">
    <source>
        <dbReference type="Proteomes" id="UP000789901"/>
    </source>
</evidence>
<feature type="non-terminal residue" evidence="2">
    <location>
        <position position="44"/>
    </location>
</feature>
<sequence>MSFYNNNKRYASKIDKYVVRAIMCSLIPMFLQTVIGLNALHFYE</sequence>
<keyword evidence="3" id="KW-1185">Reference proteome</keyword>
<name>A0ABN7WJJ1_GIGMA</name>
<keyword evidence="1" id="KW-0472">Membrane</keyword>
<dbReference type="EMBL" id="CAJVQB010047551">
    <property type="protein sequence ID" value="CAG8833527.1"/>
    <property type="molecule type" value="Genomic_DNA"/>
</dbReference>
<organism evidence="2 3">
    <name type="scientific">Gigaspora margarita</name>
    <dbReference type="NCBI Taxonomy" id="4874"/>
    <lineage>
        <taxon>Eukaryota</taxon>
        <taxon>Fungi</taxon>
        <taxon>Fungi incertae sedis</taxon>
        <taxon>Mucoromycota</taxon>
        <taxon>Glomeromycotina</taxon>
        <taxon>Glomeromycetes</taxon>
        <taxon>Diversisporales</taxon>
        <taxon>Gigasporaceae</taxon>
        <taxon>Gigaspora</taxon>
    </lineage>
</organism>
<accession>A0ABN7WJJ1</accession>
<dbReference type="Proteomes" id="UP000789901">
    <property type="component" value="Unassembled WGS sequence"/>
</dbReference>
<keyword evidence="1" id="KW-0812">Transmembrane</keyword>
<proteinExistence type="predicted"/>
<feature type="transmembrane region" description="Helical" evidence="1">
    <location>
        <begin position="21"/>
        <end position="43"/>
    </location>
</feature>
<evidence type="ECO:0000256" key="1">
    <source>
        <dbReference type="SAM" id="Phobius"/>
    </source>
</evidence>